<dbReference type="Pfam" id="PF22740">
    <property type="entry name" value="PapZ_C"/>
    <property type="match status" value="1"/>
</dbReference>
<protein>
    <recommendedName>
        <fullName evidence="1">RapZ C-terminal domain-containing protein</fullName>
    </recommendedName>
</protein>
<evidence type="ECO:0000259" key="1">
    <source>
        <dbReference type="Pfam" id="PF22740"/>
    </source>
</evidence>
<proteinExistence type="predicted"/>
<organism evidence="2 3">
    <name type="scientific">Lentzea rhizosphaerae</name>
    <dbReference type="NCBI Taxonomy" id="2041025"/>
    <lineage>
        <taxon>Bacteria</taxon>
        <taxon>Bacillati</taxon>
        <taxon>Actinomycetota</taxon>
        <taxon>Actinomycetes</taxon>
        <taxon>Pseudonocardiales</taxon>
        <taxon>Pseudonocardiaceae</taxon>
        <taxon>Lentzea</taxon>
    </lineage>
</organism>
<reference evidence="3" key="1">
    <citation type="journal article" date="2019" name="Int. J. Syst. Evol. Microbiol.">
        <title>The Global Catalogue of Microorganisms (GCM) 10K type strain sequencing project: providing services to taxonomists for standard genome sequencing and annotation.</title>
        <authorList>
            <consortium name="The Broad Institute Genomics Platform"/>
            <consortium name="The Broad Institute Genome Sequencing Center for Infectious Disease"/>
            <person name="Wu L."/>
            <person name="Ma J."/>
        </authorList>
    </citation>
    <scope>NUCLEOTIDE SEQUENCE [LARGE SCALE GENOMIC DNA]</scope>
    <source>
        <strain evidence="3">CGMCC 4.7405</strain>
    </source>
</reference>
<evidence type="ECO:0000313" key="2">
    <source>
        <dbReference type="EMBL" id="MFC3892104.1"/>
    </source>
</evidence>
<evidence type="ECO:0000313" key="3">
    <source>
        <dbReference type="Proteomes" id="UP001595690"/>
    </source>
</evidence>
<accession>A0ABV8BQZ8</accession>
<keyword evidence="3" id="KW-1185">Reference proteome</keyword>
<dbReference type="InterPro" id="IPR053931">
    <property type="entry name" value="RapZ_C"/>
</dbReference>
<sequence>MSQETISMSDKTTPTQSGLSAVSDVEIISFGYLHGPAPEADLTFDVRRYLSDPAAVRDTGLLDCDGRDDEVRRVVLDTWGAPETIDLTLGFVLAFPHGHRCVIAFGCAGGRHRSVALAEVAAEDLRTMEFNVTVRHLHVHLPRVIGDESTGGAR</sequence>
<feature type="domain" description="RapZ C-terminal" evidence="1">
    <location>
        <begin position="25"/>
        <end position="139"/>
    </location>
</feature>
<dbReference type="Proteomes" id="UP001595690">
    <property type="component" value="Unassembled WGS sequence"/>
</dbReference>
<dbReference type="PANTHER" id="PTHR30448">
    <property type="entry name" value="RNASE ADAPTER PROTEIN RAPZ"/>
    <property type="match status" value="1"/>
</dbReference>
<dbReference type="RefSeq" id="WP_382371830.1">
    <property type="nucleotide sequence ID" value="NZ_JBHRZI010000011.1"/>
</dbReference>
<dbReference type="PANTHER" id="PTHR30448:SF0">
    <property type="entry name" value="RNASE ADAPTER PROTEIN RAPZ"/>
    <property type="match status" value="1"/>
</dbReference>
<comment type="caution">
    <text evidence="2">The sequence shown here is derived from an EMBL/GenBank/DDBJ whole genome shotgun (WGS) entry which is preliminary data.</text>
</comment>
<dbReference type="InterPro" id="IPR005337">
    <property type="entry name" value="RapZ-like"/>
</dbReference>
<dbReference type="EMBL" id="JBHRZI010000011">
    <property type="protein sequence ID" value="MFC3892104.1"/>
    <property type="molecule type" value="Genomic_DNA"/>
</dbReference>
<name>A0ABV8BQZ8_9PSEU</name>
<gene>
    <name evidence="2" type="ORF">ACFOWZ_11515</name>
</gene>